<dbReference type="Proteomes" id="UP000001631">
    <property type="component" value="Unassembled WGS sequence"/>
</dbReference>
<proteinExistence type="predicted"/>
<dbReference type="RefSeq" id="XP_045285922.1">
    <property type="nucleotide sequence ID" value="XM_045433609.1"/>
</dbReference>
<dbReference type="InParanoid" id="C0NTT0"/>
<feature type="region of interest" description="Disordered" evidence="1">
    <location>
        <begin position="230"/>
        <end position="279"/>
    </location>
</feature>
<dbReference type="VEuPathDB" id="FungiDB:I7I50_05505"/>
<evidence type="ECO:0000313" key="3">
    <source>
        <dbReference type="Proteomes" id="UP000001631"/>
    </source>
</evidence>
<dbReference type="AlphaFoldDB" id="C0NTT0"/>
<protein>
    <recommendedName>
        <fullName evidence="4">HNH nuclease domain-containing protein</fullName>
    </recommendedName>
</protein>
<feature type="compositionally biased region" description="Low complexity" evidence="1">
    <location>
        <begin position="1"/>
        <end position="21"/>
    </location>
</feature>
<reference evidence="2" key="1">
    <citation type="submission" date="2009-02" db="EMBL/GenBank/DDBJ databases">
        <title>The Genome Sequence of Ajellomyces capsulatus strain G186AR.</title>
        <authorList>
            <consortium name="The Broad Institute Genome Sequencing Platform"/>
            <person name="Champion M."/>
            <person name="Cuomo C."/>
            <person name="Ma L.-J."/>
            <person name="Henn M.R."/>
            <person name="Sil A."/>
            <person name="Goldman B."/>
            <person name="Young S.K."/>
            <person name="Kodira C.D."/>
            <person name="Zeng Q."/>
            <person name="Koehrsen M."/>
            <person name="Alvarado L."/>
            <person name="Berlin A."/>
            <person name="Borenstein D."/>
            <person name="Chen Z."/>
            <person name="Engels R."/>
            <person name="Freedman E."/>
            <person name="Gellesch M."/>
            <person name="Goldberg J."/>
            <person name="Griggs A."/>
            <person name="Gujja S."/>
            <person name="Heiman D."/>
            <person name="Hepburn T."/>
            <person name="Howarth C."/>
            <person name="Jen D."/>
            <person name="Larson L."/>
            <person name="Lewis B."/>
            <person name="Mehta T."/>
            <person name="Park D."/>
            <person name="Pearson M."/>
            <person name="Roberts A."/>
            <person name="Saif S."/>
            <person name="Shea T."/>
            <person name="Shenoy N."/>
            <person name="Sisk P."/>
            <person name="Stolte C."/>
            <person name="Sykes S."/>
            <person name="Walk T."/>
            <person name="White J."/>
            <person name="Yandava C."/>
            <person name="Klein B."/>
            <person name="McEwen J.G."/>
            <person name="Puccia R."/>
            <person name="Goldman G.H."/>
            <person name="Felipe M.S."/>
            <person name="Nino-Vega G."/>
            <person name="San-Blas G."/>
            <person name="Taylor J."/>
            <person name="Mendoza L."/>
            <person name="Galagan J."/>
            <person name="Nusbaum C."/>
            <person name="Birren B."/>
        </authorList>
    </citation>
    <scope>NUCLEOTIDE SEQUENCE</scope>
    <source>
        <strain evidence="2">G186AR</strain>
    </source>
</reference>
<sequence length="308" mass="34559">MANMQMPRPRRPSSSSRQMSSEKSITSNGEFSEAIKLQTRAACGDSCWVCESVPTDICHVFDRKDRYLEPYMREHGLLNFSLVSSSNAIPLCALCHQNFDFTSDPGFTFIPSDLSFFIEFEIADYNRRLRDAVAGLRTPRTCPTAEMYRIHQQSLLPTDAIGGLYRCIMLRAYQPHLPSTVTDPLRSWHGAPMAALRRGILALGTMRIHRFPGDTVAQLQKLQYLYSRANPEPSQDYSDSPSRTALKHQSDPADSLTLPPKFPRLGASVPEPPSNIDESSWVLGPQSSAQDAVQRFHSVLINSPSYYL</sequence>
<dbReference type="EMBL" id="GG663371">
    <property type="protein sequence ID" value="EEH05441.1"/>
    <property type="molecule type" value="Genomic_DNA"/>
</dbReference>
<dbReference type="STRING" id="447093.C0NTT0"/>
<evidence type="ECO:0000313" key="2">
    <source>
        <dbReference type="EMBL" id="EEH05441.1"/>
    </source>
</evidence>
<dbReference type="HOGENOM" id="CLU_063894_0_0_1"/>
<keyword evidence="3" id="KW-1185">Reference proteome</keyword>
<accession>C0NTT0</accession>
<evidence type="ECO:0008006" key="4">
    <source>
        <dbReference type="Google" id="ProtNLM"/>
    </source>
</evidence>
<feature type="region of interest" description="Disordered" evidence="1">
    <location>
        <begin position="1"/>
        <end position="28"/>
    </location>
</feature>
<name>C0NTT0_AJECG</name>
<gene>
    <name evidence="2" type="ORF">HCBG_06560</name>
</gene>
<feature type="compositionally biased region" description="Polar residues" evidence="1">
    <location>
        <begin position="232"/>
        <end position="243"/>
    </location>
</feature>
<evidence type="ECO:0000256" key="1">
    <source>
        <dbReference type="SAM" id="MobiDB-lite"/>
    </source>
</evidence>
<dbReference type="GeneID" id="69039576"/>
<organism evidence="2 3">
    <name type="scientific">Ajellomyces capsulatus (strain G186AR / H82 / ATCC MYA-2454 / RMSCC 2432)</name>
    <name type="common">Darling's disease fungus</name>
    <name type="synonym">Histoplasma capsulatum</name>
    <dbReference type="NCBI Taxonomy" id="447093"/>
    <lineage>
        <taxon>Eukaryota</taxon>
        <taxon>Fungi</taxon>
        <taxon>Dikarya</taxon>
        <taxon>Ascomycota</taxon>
        <taxon>Pezizomycotina</taxon>
        <taxon>Eurotiomycetes</taxon>
        <taxon>Eurotiomycetidae</taxon>
        <taxon>Onygenales</taxon>
        <taxon>Ajellomycetaceae</taxon>
        <taxon>Histoplasma</taxon>
    </lineage>
</organism>